<gene>
    <name evidence="3" type="ORF">DXZ20_10155</name>
</gene>
<evidence type="ECO:0000313" key="3">
    <source>
        <dbReference type="EMBL" id="NEZ56029.1"/>
    </source>
</evidence>
<dbReference type="Pfam" id="PF10069">
    <property type="entry name" value="DICT"/>
    <property type="match status" value="1"/>
</dbReference>
<dbReference type="EMBL" id="QXHD01000004">
    <property type="protein sequence ID" value="NEZ56029.1"/>
    <property type="molecule type" value="Genomic_DNA"/>
</dbReference>
<evidence type="ECO:0000259" key="2">
    <source>
        <dbReference type="Pfam" id="PF13185"/>
    </source>
</evidence>
<dbReference type="RefSeq" id="WP_163666219.1">
    <property type="nucleotide sequence ID" value="NZ_QXHD01000004.1"/>
</dbReference>
<dbReference type="Gene3D" id="3.30.450.40">
    <property type="match status" value="1"/>
</dbReference>
<dbReference type="Proteomes" id="UP000481033">
    <property type="component" value="Unassembled WGS sequence"/>
</dbReference>
<protein>
    <submittedName>
        <fullName evidence="3">GAF domain-containing protein</fullName>
    </submittedName>
</protein>
<name>A0A6M0RIM9_9CYAN</name>
<proteinExistence type="predicted"/>
<dbReference type="AlphaFoldDB" id="A0A6M0RIM9"/>
<feature type="domain" description="DICT" evidence="1">
    <location>
        <begin position="24"/>
        <end position="120"/>
    </location>
</feature>
<evidence type="ECO:0000313" key="4">
    <source>
        <dbReference type="Proteomes" id="UP000481033"/>
    </source>
</evidence>
<dbReference type="SUPFAM" id="SSF55781">
    <property type="entry name" value="GAF domain-like"/>
    <property type="match status" value="1"/>
</dbReference>
<feature type="domain" description="GAF" evidence="2">
    <location>
        <begin position="221"/>
        <end position="341"/>
    </location>
</feature>
<dbReference type="Pfam" id="PF13185">
    <property type="entry name" value="GAF_2"/>
    <property type="match status" value="1"/>
</dbReference>
<accession>A0A6M0RIM9</accession>
<organism evidence="3 4">
    <name type="scientific">Adonisia turfae CCMR0081</name>
    <dbReference type="NCBI Taxonomy" id="2292702"/>
    <lineage>
        <taxon>Bacteria</taxon>
        <taxon>Bacillati</taxon>
        <taxon>Cyanobacteriota</taxon>
        <taxon>Adonisia</taxon>
        <taxon>Adonisia turfae</taxon>
    </lineage>
</organism>
<sequence length="363" mass="41268">MGISLFLSIENQYESLRRVNSIPVMNLISHQIEDQVINHQITADFFAGFQRFSHFPEQLRRYSRLGAVCRRVYVFGIPDCEPPAISGLEFLELAPASSLAQEWFLLVNTPTFWATLVAREVDGQDPVTKSRRFDAVWSYDVEVVERVALLTSQMMEQPYQPIRDRDYARQNFHISEMNSSMVNQIEGINELSQRRWSRLQTLQALSAISAQRLMPFLEESAKVLLEVFGATGVAIAFQVDNDSYKVVVAAGEAMGKGWGVHLTDGICGKSIRESRPVRYQDISHSQRFDSQLPTAKCLIAAPIHHHKQSGVVALGHPTPNMWDEEDLDMLETAGRFMAIGIRQFVRHVQSKLKSQQQQQQETM</sequence>
<dbReference type="InterPro" id="IPR029016">
    <property type="entry name" value="GAF-like_dom_sf"/>
</dbReference>
<dbReference type="InterPro" id="IPR003018">
    <property type="entry name" value="GAF"/>
</dbReference>
<reference evidence="3 4" key="1">
    <citation type="journal article" date="2020" name="Microb. Ecol.">
        <title>Ecogenomics of the Marine Benthic Filamentous Cyanobacterium Adonisia.</title>
        <authorList>
            <person name="Walter J.M."/>
            <person name="Coutinho F.H."/>
            <person name="Leomil L."/>
            <person name="Hargreaves P.I."/>
            <person name="Campeao M.E."/>
            <person name="Vieira V.V."/>
            <person name="Silva B.S."/>
            <person name="Fistarol G.O."/>
            <person name="Salomon P.S."/>
            <person name="Sawabe T."/>
            <person name="Mino S."/>
            <person name="Hosokawa M."/>
            <person name="Miyashita H."/>
            <person name="Maruyama F."/>
            <person name="van Verk M.C."/>
            <person name="Dutilh B.E."/>
            <person name="Thompson C.C."/>
            <person name="Thompson F.L."/>
        </authorList>
    </citation>
    <scope>NUCLEOTIDE SEQUENCE [LARGE SCALE GENOMIC DNA]</scope>
    <source>
        <strain evidence="3 4">CCMR0081</strain>
    </source>
</reference>
<keyword evidence="4" id="KW-1185">Reference proteome</keyword>
<evidence type="ECO:0000259" key="1">
    <source>
        <dbReference type="Pfam" id="PF10069"/>
    </source>
</evidence>
<dbReference type="InterPro" id="IPR019278">
    <property type="entry name" value="DICT_dom"/>
</dbReference>
<comment type="caution">
    <text evidence="3">The sequence shown here is derived from an EMBL/GenBank/DDBJ whole genome shotgun (WGS) entry which is preliminary data.</text>
</comment>